<evidence type="ECO:0000313" key="2">
    <source>
        <dbReference type="EMBL" id="CAJ0598756.1"/>
    </source>
</evidence>
<feature type="region of interest" description="Disordered" evidence="1">
    <location>
        <begin position="2662"/>
        <end position="2689"/>
    </location>
</feature>
<name>A0AA36GUS7_CYLNA</name>
<feature type="region of interest" description="Disordered" evidence="1">
    <location>
        <begin position="2230"/>
        <end position="2253"/>
    </location>
</feature>
<feature type="region of interest" description="Disordered" evidence="1">
    <location>
        <begin position="1239"/>
        <end position="1261"/>
    </location>
</feature>
<organism evidence="2 3">
    <name type="scientific">Cylicocyclus nassatus</name>
    <name type="common">Nematode worm</name>
    <dbReference type="NCBI Taxonomy" id="53992"/>
    <lineage>
        <taxon>Eukaryota</taxon>
        <taxon>Metazoa</taxon>
        <taxon>Ecdysozoa</taxon>
        <taxon>Nematoda</taxon>
        <taxon>Chromadorea</taxon>
        <taxon>Rhabditida</taxon>
        <taxon>Rhabditina</taxon>
        <taxon>Rhabditomorpha</taxon>
        <taxon>Strongyloidea</taxon>
        <taxon>Strongylidae</taxon>
        <taxon>Cylicocyclus</taxon>
    </lineage>
</organism>
<feature type="compositionally biased region" description="Basic residues" evidence="1">
    <location>
        <begin position="854"/>
        <end position="863"/>
    </location>
</feature>
<feature type="region of interest" description="Disordered" evidence="1">
    <location>
        <begin position="746"/>
        <end position="776"/>
    </location>
</feature>
<feature type="region of interest" description="Disordered" evidence="1">
    <location>
        <begin position="679"/>
        <end position="698"/>
    </location>
</feature>
<keyword evidence="3" id="KW-1185">Reference proteome</keyword>
<accession>A0AA36GUS7</accession>
<evidence type="ECO:0000256" key="1">
    <source>
        <dbReference type="SAM" id="MobiDB-lite"/>
    </source>
</evidence>
<reference evidence="2" key="1">
    <citation type="submission" date="2023-07" db="EMBL/GenBank/DDBJ databases">
        <authorList>
            <consortium name="CYATHOMIX"/>
        </authorList>
    </citation>
    <scope>NUCLEOTIDE SEQUENCE</scope>
    <source>
        <strain evidence="2">N/A</strain>
    </source>
</reference>
<proteinExistence type="predicted"/>
<comment type="caution">
    <text evidence="2">The sequence shown here is derived from an EMBL/GenBank/DDBJ whole genome shotgun (WGS) entry which is preliminary data.</text>
</comment>
<gene>
    <name evidence="2" type="ORF">CYNAS_LOCUS10739</name>
</gene>
<feature type="region of interest" description="Disordered" evidence="1">
    <location>
        <begin position="848"/>
        <end position="885"/>
    </location>
</feature>
<feature type="region of interest" description="Disordered" evidence="1">
    <location>
        <begin position="948"/>
        <end position="973"/>
    </location>
</feature>
<feature type="compositionally biased region" description="Basic and acidic residues" evidence="1">
    <location>
        <begin position="1095"/>
        <end position="1114"/>
    </location>
</feature>
<dbReference type="Proteomes" id="UP001176961">
    <property type="component" value="Unassembled WGS sequence"/>
</dbReference>
<sequence length="2689" mass="303729">MLSEYDVDPEGSTCGGVLFDEQVYPSTSGISAGQVVPRYVVAEDDAWIQSLSDVIYQEDTRPSPGDTHYEDVQTFNQVHAGDEVYLMHDGREFDELAESVETLQVAAHEVVEDEMVQGQVEPIEYIQSLPGEVVQDVPTYLESSQIIPMAEDTRVRYIVQQQPQLYEVPQNAPLRYEIRPKAMFEGTSCQRITPVKQMPISVNRSRSKSLPRRPVLDPEDASLVHLTQEYDEAEWDGVELEDHEYFVGEGCAIMADDDGGSNLSAPKIQQRPYFPPNLSPTEKKDYLLANYKKACERYFPFANTAMLAKETIYKPTEAFASDLYRFHARGAHIHGFFRTVIDSRDPPSNDQTRYIQDIQFGKVFPLFPDYDEWDKQMKDDFRQLSSRLLKLFERKCFYANAKSGVGKIPPVKRGARPQPKPPPDYVEQQKITSEGLPKGFHSVRASAKKVNQPISETQANTVTATRLKELPQASSLTEQVPVPEEVGAARVEALQYNKRANVRRLVDDAFMTREQEAPLVEYEALPSDPRTFICRVPPGPSKTLRDQRSTGRKAVRMIQNGTIEASIDGSGRYVVNLDDIRGQRSIAQAMDAARYVHRSAYSLREMAASARRGAANYANVQARVRAQGPRYSRIGQVPQYIYSSDTTLAHDQLSENIAPMRNTVRSDVYQRSRSCGRVTQTEAPAYRRSASSGRKCFESRNVPDSAHFDEEDHNVEGPLTRIVYTNDPSTSIDQNNTADVIVTQSRDENPGVPSQSRDHAEQNSAPSSSLVKNQKRGVLLRDENGRLRRGYKLPDGTIILGKPRYKQPMAGGVYVLHSMGRNDGRGDQWRRTQEPFGSLGRTQEEILRTDSHNVKNKTRRTKQSRSEAAPEIDSAPKTESRGRRRFSARHCAIDQISPHRIPQWSEEELKNFNRKRLLKQKEEDEENIFVDVVSTDSTTEESILELIAPAPPPPTANGISDASNAKKPGRPHKKYRGRLARQKQAIKDAEIAEKIAIKHRELPVLDLTLKIIEDPSLKEALPILLHEVGDVLKEMIAQVSLEDLEPKRDIKPRYRRTWDYLPRIRSKRQEYKKQNVPVSERSPSPPPLTVKPRGRNAEKYRKPIAEQQHDHDENLSPNGGPTTKAPFENETSEDSKSSEAKVLPDSIAPSEEHEPEPQEVNLLSTETTINEDDLVDVLDPFFSDALTMSNEVETQSHSLYMFQKSINDITLATDASPLKEQSKIEKRVSVTEVLTELSRASDGRPSADLSDEVPKTSLGTEGLSFDAEPLETTYMTEEHGDLCRRVEAMLDVLQNFCEETAGVFVHVGSSANAYNDERLPYLQNEPAITNSLKSEPDNLLLRAKEPDTQNLENELSEGRVVSEVVAEPVLFEAKAPPQLLSTACSLAIANFEEDRLYTSANVDVDFSRMTKPGESEASASYTHDSIAVEKAYLSVCWEENFIEGAFDLYKEDESVDIDGHIPLIAQELEVLSVIDLDSTLVAVAPVDKPLVLGESLTLYETVSINDKTALYTSSVDLAFERSVVELESICFYTPIAEEEAALLSIVDLKASLYLEEQHDGASKSFPIPRVGDRVEDTRYATSVMKNLVSERAPARSINLDSILGKTISKDFLGFLLKLLKVIGTVLAESFPRATETLTHLVRSPLKRKYVADGSGEEYELPSKRKKLASDDSAQFSSFQALNVDLSKELELVDTTPSEFLTKLKRRKTVKKHRAPIIHKKKDRYVHPPQHGSTATAEIDAISERTRSKEVVKRKEAEAVTTTHHQDKPRTVLRIRRPTTEFNIKRVEPDCGCDTNIGFFGRRLLVAYRKSRERNYQISDFNLTNVRTRNPVVKYDIDVAPLMESLNPVSPSCLSLPRAEGSLEDAVEQFEKGIGCILNQLDHARTITENLRDKMHWSLHFLTDAQLFFLDILYELWGFTARFVQIAVFSVYQTCLWEKHSELFDARMCRLLFEMNASASLSCDIGMCASYLRGFEEWCRELSNFTSIYNHVHGLALSLIKLITVPDFLKRLQRKTFWNSKALPFKESEELFTIDLAPYFQIGTCPSEGKEFDLTKALDVRMPLVNTMLKDLIDFETAQDSSSHDVFSFLFPSQAIVELCQKQISDEIQAYYHSHNMKSITSLSNRDLYVLSPTARAYIVSRVTEARARSHMRNHVMNIEKLIEKLNSFYADLETSVNLHNEAEFSYPCGQIVFGFDGGSVSVCVNKPIPADVPQLSSEAMEEAQRIMGSGVGNTVFHPSTRKQDGSSEKSSGMKKPLEAVKYWLATIPEEAMEEVEDAEMQAPSGHEDEESMDIVYPSSPARVQVIDDENDDTELESYQSPSRKCCDADSFTKVIAGRKILYTVDCEQGFVKLKTVDSKASDEPTDDLATSTFSTASFNSYDKIETLRIIRSKETGELDWMTMIQNTLEAPPFPETLPRFLLKKELSDRRILDAMKCHEYANHFVHETDESGEFLDQRKEMREKIKQFQMIDYYERRRNAKFEKISSSTPLEMPRPRLLDQFPAYGIWVHKVALYAEEEKKRLIGLKPFDNEPCRAARPELVRGLAEPKKQKKRTASAMSWLGRTMHEHFGDYLELGMSRLQYEKAQSGTEGDRALSPPDAITNLFVNRSNGTMTPVDPAELIEKPYAYFRPTNPSRKRRASPVLLESTLVKRFPECPVLAPLGVADDDKENILPPEPDGSSSDDDEDD</sequence>
<feature type="compositionally biased region" description="Polar residues" evidence="1">
    <location>
        <begin position="762"/>
        <end position="772"/>
    </location>
</feature>
<feature type="region of interest" description="Disordered" evidence="1">
    <location>
        <begin position="1069"/>
        <end position="1159"/>
    </location>
</feature>
<feature type="region of interest" description="Disordered" evidence="1">
    <location>
        <begin position="408"/>
        <end position="427"/>
    </location>
</feature>
<dbReference type="EMBL" id="CATQJL010000223">
    <property type="protein sequence ID" value="CAJ0598756.1"/>
    <property type="molecule type" value="Genomic_DNA"/>
</dbReference>
<evidence type="ECO:0000313" key="3">
    <source>
        <dbReference type="Proteomes" id="UP001176961"/>
    </source>
</evidence>
<protein>
    <submittedName>
        <fullName evidence="2">Uncharacterized protein</fullName>
    </submittedName>
</protein>